<dbReference type="InterPro" id="IPR049031">
    <property type="entry name" value="T2SSK_SAM-like_1st"/>
</dbReference>
<evidence type="ECO:0000313" key="12">
    <source>
        <dbReference type="Proteomes" id="UP000606935"/>
    </source>
</evidence>
<dbReference type="InterPro" id="IPR005628">
    <property type="entry name" value="GspK"/>
</dbReference>
<proteinExistence type="inferred from homology"/>
<evidence type="ECO:0000256" key="9">
    <source>
        <dbReference type="ARBA" id="ARBA00023136"/>
    </source>
</evidence>
<dbReference type="EMBL" id="BMLS01000001">
    <property type="protein sequence ID" value="GGO63596.1"/>
    <property type="molecule type" value="Genomic_DNA"/>
</dbReference>
<dbReference type="AlphaFoldDB" id="A0A918DFU7"/>
<dbReference type="GO" id="GO:0009306">
    <property type="term" value="P:protein secretion"/>
    <property type="evidence" value="ECO:0007669"/>
    <property type="project" value="InterPro"/>
</dbReference>
<name>A0A918DFU7_9ALTE</name>
<evidence type="ECO:0000313" key="11">
    <source>
        <dbReference type="EMBL" id="GGO63596.1"/>
    </source>
</evidence>
<reference evidence="11" key="2">
    <citation type="submission" date="2020-09" db="EMBL/GenBank/DDBJ databases">
        <authorList>
            <person name="Sun Q."/>
            <person name="Zhou Y."/>
        </authorList>
    </citation>
    <scope>NUCLEOTIDE SEQUENCE</scope>
    <source>
        <strain evidence="11">CGMCC 1.7086</strain>
    </source>
</reference>
<accession>A0A918DFU7</accession>
<dbReference type="Proteomes" id="UP000606935">
    <property type="component" value="Unassembled WGS sequence"/>
</dbReference>
<sequence length="313" mass="35157">MILVSRQKGAALLAVLVVAVVLVVMLGVASALMQQRLSLAYESKQMLSDQAEVYAKANQLTYLLVTQRWTFAGVSQGLNAKGFERNEDGLFLQPLTGDELRMDGYEYKTDEGLKFSLQNENGLLPINSASPYWLKRWLKGKGYSAPDQARYADRLADYADGDQWSRPGGAEGGTYEKAKLPPPRNYLLQQCTELARVYGWQSLLSEYPDILTQCSLRRTPVLNINAIPVALWAVIWPDSAERLALARAKGEWFTRFEQAYQVEPGFLLESQDYYSPLGGNRVIIRIYKGGVGIAVSVQRGQKNTFPYVWRQVL</sequence>
<reference evidence="11" key="1">
    <citation type="journal article" date="2014" name="Int. J. Syst. Evol. Microbiol.">
        <title>Complete genome sequence of Corynebacterium casei LMG S-19264T (=DSM 44701T), isolated from a smear-ripened cheese.</title>
        <authorList>
            <consortium name="US DOE Joint Genome Institute (JGI-PGF)"/>
            <person name="Walter F."/>
            <person name="Albersmeier A."/>
            <person name="Kalinowski J."/>
            <person name="Ruckert C."/>
        </authorList>
    </citation>
    <scope>NUCLEOTIDE SEQUENCE</scope>
    <source>
        <strain evidence="11">CGMCC 1.7086</strain>
    </source>
</reference>
<keyword evidence="9" id="KW-0472">Membrane</keyword>
<protein>
    <recommendedName>
        <fullName evidence="10">T2SS protein K first SAM-like domain-containing protein</fullName>
    </recommendedName>
</protein>
<evidence type="ECO:0000256" key="3">
    <source>
        <dbReference type="ARBA" id="ARBA00022448"/>
    </source>
</evidence>
<dbReference type="PANTHER" id="PTHR38831:SF1">
    <property type="entry name" value="TYPE II SECRETION SYSTEM PROTEIN K-RELATED"/>
    <property type="match status" value="1"/>
</dbReference>
<keyword evidence="3" id="KW-0813">Transport</keyword>
<comment type="caution">
    <text evidence="11">The sequence shown here is derived from an EMBL/GenBank/DDBJ whole genome shotgun (WGS) entry which is preliminary data.</text>
</comment>
<keyword evidence="8" id="KW-1133">Transmembrane helix</keyword>
<evidence type="ECO:0000256" key="7">
    <source>
        <dbReference type="ARBA" id="ARBA00022927"/>
    </source>
</evidence>
<comment type="subcellular location">
    <subcellularLocation>
        <location evidence="1">Cell inner membrane</location>
    </subcellularLocation>
</comment>
<keyword evidence="5" id="KW-0997">Cell inner membrane</keyword>
<evidence type="ECO:0000256" key="6">
    <source>
        <dbReference type="ARBA" id="ARBA00022692"/>
    </source>
</evidence>
<evidence type="ECO:0000259" key="10">
    <source>
        <dbReference type="Pfam" id="PF21687"/>
    </source>
</evidence>
<comment type="similarity">
    <text evidence="2">Belongs to the GSP K family.</text>
</comment>
<keyword evidence="4" id="KW-1003">Cell membrane</keyword>
<evidence type="ECO:0000256" key="1">
    <source>
        <dbReference type="ARBA" id="ARBA00004533"/>
    </source>
</evidence>
<dbReference type="SUPFAM" id="SSF158544">
    <property type="entry name" value="GspK insert domain-like"/>
    <property type="match status" value="1"/>
</dbReference>
<keyword evidence="7" id="KW-0653">Protein transport</keyword>
<evidence type="ECO:0000256" key="5">
    <source>
        <dbReference type="ARBA" id="ARBA00022519"/>
    </source>
</evidence>
<evidence type="ECO:0000256" key="8">
    <source>
        <dbReference type="ARBA" id="ARBA00022989"/>
    </source>
</evidence>
<gene>
    <name evidence="11" type="ORF">GCM10010982_01000</name>
</gene>
<evidence type="ECO:0000256" key="4">
    <source>
        <dbReference type="ARBA" id="ARBA00022475"/>
    </source>
</evidence>
<keyword evidence="6" id="KW-0812">Transmembrane</keyword>
<feature type="domain" description="T2SS protein K first SAM-like" evidence="10">
    <location>
        <begin position="125"/>
        <end position="201"/>
    </location>
</feature>
<dbReference type="GO" id="GO:0005886">
    <property type="term" value="C:plasma membrane"/>
    <property type="evidence" value="ECO:0007669"/>
    <property type="project" value="UniProtKB-SubCell"/>
</dbReference>
<dbReference type="Pfam" id="PF21687">
    <property type="entry name" value="T2SSK_1st"/>
    <property type="match status" value="1"/>
</dbReference>
<dbReference type="RefSeq" id="WP_188688693.1">
    <property type="nucleotide sequence ID" value="NZ_BMLS01000001.1"/>
</dbReference>
<dbReference type="Gene3D" id="1.10.40.60">
    <property type="entry name" value="EpsJ-like"/>
    <property type="match status" value="1"/>
</dbReference>
<dbReference type="PANTHER" id="PTHR38831">
    <property type="entry name" value="TYPE II SECRETION SYSTEM PROTEIN K"/>
    <property type="match status" value="1"/>
</dbReference>
<organism evidence="11 12">
    <name type="scientific">Bowmanella pacifica</name>
    <dbReference type="NCBI Taxonomy" id="502051"/>
    <lineage>
        <taxon>Bacteria</taxon>
        <taxon>Pseudomonadati</taxon>
        <taxon>Pseudomonadota</taxon>
        <taxon>Gammaproteobacteria</taxon>
        <taxon>Alteromonadales</taxon>
        <taxon>Alteromonadaceae</taxon>
        <taxon>Bowmanella</taxon>
    </lineage>
</organism>
<dbReference type="InterPro" id="IPR038072">
    <property type="entry name" value="GspK_central_sf"/>
</dbReference>
<evidence type="ECO:0000256" key="2">
    <source>
        <dbReference type="ARBA" id="ARBA00007246"/>
    </source>
</evidence>
<keyword evidence="12" id="KW-1185">Reference proteome</keyword>